<proteinExistence type="predicted"/>
<accession>A0A437CIL5</accession>
<sequence>MRAICGSGRQKGAPEPQCHSTGYPRGFEGQVSAVKWNSCQHGLCLLPLYPFCVSFGAHKPSRHLGPSPETSR</sequence>
<organism evidence="2 3">
    <name type="scientific">Oryzias javanicus</name>
    <name type="common">Javanese ricefish</name>
    <name type="synonym">Aplocheilus javanicus</name>
    <dbReference type="NCBI Taxonomy" id="123683"/>
    <lineage>
        <taxon>Eukaryota</taxon>
        <taxon>Metazoa</taxon>
        <taxon>Chordata</taxon>
        <taxon>Craniata</taxon>
        <taxon>Vertebrata</taxon>
        <taxon>Euteleostomi</taxon>
        <taxon>Actinopterygii</taxon>
        <taxon>Neopterygii</taxon>
        <taxon>Teleostei</taxon>
        <taxon>Neoteleostei</taxon>
        <taxon>Acanthomorphata</taxon>
        <taxon>Ovalentaria</taxon>
        <taxon>Atherinomorphae</taxon>
        <taxon>Beloniformes</taxon>
        <taxon>Adrianichthyidae</taxon>
        <taxon>Oryziinae</taxon>
        <taxon>Oryzias</taxon>
    </lineage>
</organism>
<name>A0A437CIL5_ORYJA</name>
<reference evidence="2 3" key="1">
    <citation type="submission" date="2018-11" db="EMBL/GenBank/DDBJ databases">
        <authorList>
            <person name="Lopez-Roques C."/>
            <person name="Donnadieu C."/>
            <person name="Bouchez O."/>
            <person name="Klopp C."/>
            <person name="Cabau C."/>
            <person name="Zahm M."/>
        </authorList>
    </citation>
    <scope>NUCLEOTIDE SEQUENCE [LARGE SCALE GENOMIC DNA]</scope>
    <source>
        <strain evidence="2">RS831</strain>
        <tissue evidence="2">Whole body</tissue>
    </source>
</reference>
<feature type="region of interest" description="Disordered" evidence="1">
    <location>
        <begin position="1"/>
        <end position="20"/>
    </location>
</feature>
<reference evidence="2 3" key="2">
    <citation type="submission" date="2019-01" db="EMBL/GenBank/DDBJ databases">
        <title>A chromosome length genome reference of the Java medaka (oryzias javanicus).</title>
        <authorList>
            <person name="Herpin A."/>
            <person name="Takehana Y."/>
            <person name="Naruse K."/>
            <person name="Ansai S."/>
            <person name="Kawaguchi M."/>
        </authorList>
    </citation>
    <scope>NUCLEOTIDE SEQUENCE [LARGE SCALE GENOMIC DNA]</scope>
    <source>
        <strain evidence="2">RS831</strain>
        <tissue evidence="2">Whole body</tissue>
    </source>
</reference>
<dbReference type="Proteomes" id="UP000283210">
    <property type="component" value="Chromosome 16"/>
</dbReference>
<protein>
    <submittedName>
        <fullName evidence="2">Uncharacterized protein</fullName>
    </submittedName>
</protein>
<dbReference type="AlphaFoldDB" id="A0A437CIL5"/>
<evidence type="ECO:0000256" key="1">
    <source>
        <dbReference type="SAM" id="MobiDB-lite"/>
    </source>
</evidence>
<evidence type="ECO:0000313" key="3">
    <source>
        <dbReference type="Proteomes" id="UP000283210"/>
    </source>
</evidence>
<keyword evidence="3" id="KW-1185">Reference proteome</keyword>
<gene>
    <name evidence="2" type="ORF">OJAV_G00157940</name>
</gene>
<dbReference type="EMBL" id="CM012452">
    <property type="protein sequence ID" value="RVE62505.1"/>
    <property type="molecule type" value="Genomic_DNA"/>
</dbReference>
<evidence type="ECO:0000313" key="2">
    <source>
        <dbReference type="EMBL" id="RVE62505.1"/>
    </source>
</evidence>